<keyword evidence="3" id="KW-1185">Reference proteome</keyword>
<evidence type="ECO:0000256" key="1">
    <source>
        <dbReference type="SAM" id="MobiDB-lite"/>
    </source>
</evidence>
<gene>
    <name evidence="2" type="ORF">RRG08_050232</name>
</gene>
<reference evidence="2" key="1">
    <citation type="journal article" date="2023" name="G3 (Bethesda)">
        <title>A reference genome for the long-term kleptoplast-retaining sea slug Elysia crispata morphotype clarki.</title>
        <authorList>
            <person name="Eastman K.E."/>
            <person name="Pendleton A.L."/>
            <person name="Shaikh M.A."/>
            <person name="Suttiyut T."/>
            <person name="Ogas R."/>
            <person name="Tomko P."/>
            <person name="Gavelis G."/>
            <person name="Widhalm J.R."/>
            <person name="Wisecaver J.H."/>
        </authorList>
    </citation>
    <scope>NUCLEOTIDE SEQUENCE</scope>
    <source>
        <strain evidence="2">ECLA1</strain>
    </source>
</reference>
<sequence length="130" mass="14821">MRKTSEFNQAAIPPFRSTARGRVRSPPPQPPLWAPPCATANRPTASAACTVQPRVGNKSCKSIYKNKPYFMPAAGYQKKGPARTFLHGRRRKPKDAMFNFAEVQIINDRTFGEWDRRFGNDFCYRGSRRL</sequence>
<evidence type="ECO:0000313" key="3">
    <source>
        <dbReference type="Proteomes" id="UP001283361"/>
    </source>
</evidence>
<protein>
    <submittedName>
        <fullName evidence="2">Uncharacterized protein</fullName>
    </submittedName>
</protein>
<comment type="caution">
    <text evidence="2">The sequence shown here is derived from an EMBL/GenBank/DDBJ whole genome shotgun (WGS) entry which is preliminary data.</text>
</comment>
<feature type="compositionally biased region" description="Pro residues" evidence="1">
    <location>
        <begin position="25"/>
        <end position="34"/>
    </location>
</feature>
<feature type="region of interest" description="Disordered" evidence="1">
    <location>
        <begin position="1"/>
        <end position="36"/>
    </location>
</feature>
<dbReference type="AlphaFoldDB" id="A0AAE1B584"/>
<name>A0AAE1B584_9GAST</name>
<accession>A0AAE1B584</accession>
<dbReference type="EMBL" id="JAWDGP010000619">
    <property type="protein sequence ID" value="KAK3798852.1"/>
    <property type="molecule type" value="Genomic_DNA"/>
</dbReference>
<dbReference type="Proteomes" id="UP001283361">
    <property type="component" value="Unassembled WGS sequence"/>
</dbReference>
<proteinExistence type="predicted"/>
<organism evidence="2 3">
    <name type="scientific">Elysia crispata</name>
    <name type="common">lettuce slug</name>
    <dbReference type="NCBI Taxonomy" id="231223"/>
    <lineage>
        <taxon>Eukaryota</taxon>
        <taxon>Metazoa</taxon>
        <taxon>Spiralia</taxon>
        <taxon>Lophotrochozoa</taxon>
        <taxon>Mollusca</taxon>
        <taxon>Gastropoda</taxon>
        <taxon>Heterobranchia</taxon>
        <taxon>Euthyneura</taxon>
        <taxon>Panpulmonata</taxon>
        <taxon>Sacoglossa</taxon>
        <taxon>Placobranchoidea</taxon>
        <taxon>Plakobranchidae</taxon>
        <taxon>Elysia</taxon>
    </lineage>
</organism>
<evidence type="ECO:0000313" key="2">
    <source>
        <dbReference type="EMBL" id="KAK3798852.1"/>
    </source>
</evidence>